<dbReference type="EMBL" id="CR855124">
    <property type="protein sequence ID" value="CAH66628.1"/>
    <property type="molecule type" value="Genomic_DNA"/>
</dbReference>
<evidence type="ECO:0000313" key="3">
    <source>
        <dbReference type="EMBL" id="CAH66628.1"/>
    </source>
</evidence>
<dbReference type="InterPro" id="IPR004242">
    <property type="entry name" value="Transposase_21"/>
</dbReference>
<dbReference type="PANTHER" id="PTHR10775:SF179">
    <property type="entry name" value="TRANSPOSON, EN_SPM-LIKE, TRANSPOSASE-ASSOCIATED DOMAIN PROTEIN"/>
    <property type="match status" value="1"/>
</dbReference>
<protein>
    <submittedName>
        <fullName evidence="3">OSIGBa0105P02.2 protein</fullName>
    </submittedName>
    <submittedName>
        <fullName evidence="2">OSIGBa0147J02.6 protein</fullName>
    </submittedName>
</protein>
<dbReference type="InterPro" id="IPR025452">
    <property type="entry name" value="DUF4218"/>
</dbReference>
<dbReference type="AlphaFoldDB" id="Q01KU3"/>
<dbReference type="Pfam" id="PF02992">
    <property type="entry name" value="Transposase_21"/>
    <property type="match status" value="1"/>
</dbReference>
<sequence>MANSGCLSLSGTPSISEVSVRIRRERGFKKGYEIWTFHGEVGGRSKELDDFCFDDAKNFIIKDMSHGTIPEYGVSGIENEGIDFDLEDMLRHVELEVLTGTRRGLDNWEALEKTAKELLYDEAKGCDKDYSVLRSVLELLRLKARHGWLDTSFNDLMDLLRVNTYQAKKLICPLSLGVQKIHACENYCILYRKEFADLNSCPTCGTSRCKTGNGASDGEVVDKDDAPLDENKKIPRMVMWYLRVKDRLKRLYSNRDDAKLMRWHQEGRKNDGPEKCKKRKYILLSILIHGPRQPGINIDVFLEPLMEDMQELWEKGLRMWDKYHREHFTLHAIIFVTINDLPANFLLSGQFKGKFGCLICIDKTSYKYLDYWKDLEVRHAIDVMHLEKNVFDSTIGTLLDILSKTKDGFKSRTNLVNLDIRHEHHPKELPNGKIDIPPACYSLTPNENKSLCRCLHSVEVSTGFLANVGKLVSLKDLTISGYNAHDCHKMLIVFLPIAIRAVKPVHTRLVITKLCYFFNRVSQKVFDPEELGPIQKFAIKTACQLEMFFPPAYFNMMEHLIVHIVPQIIEIGPLYLHQMWAYERYMSILKGYVRNRAYPEGSMIEGYTTKEVVECCIDYMKYTIYAHLHSYNLGRSNLSPSPQISPL</sequence>
<evidence type="ECO:0000313" key="2">
    <source>
        <dbReference type="EMBL" id="CAH66547.1"/>
    </source>
</evidence>
<proteinExistence type="predicted"/>
<dbReference type="PANTHER" id="PTHR10775">
    <property type="entry name" value="OS08G0208400 PROTEIN"/>
    <property type="match status" value="1"/>
</dbReference>
<evidence type="ECO:0000259" key="1">
    <source>
        <dbReference type="Pfam" id="PF13960"/>
    </source>
</evidence>
<dbReference type="iPTMnet" id="Q01KU3"/>
<feature type="domain" description="DUF4218" evidence="1">
    <location>
        <begin position="522"/>
        <end position="621"/>
    </location>
</feature>
<dbReference type="Pfam" id="PF13960">
    <property type="entry name" value="DUF4218"/>
    <property type="match status" value="1"/>
</dbReference>
<reference evidence="3" key="2">
    <citation type="submission" date="2004-10" db="EMBL/GenBank/DDBJ databases">
        <title>Chromosome-wide comparison between domesticated rice subspecies indica and japonica.</title>
        <authorList>
            <person name="Han B."/>
        </authorList>
    </citation>
    <scope>NUCLEOTIDE SEQUENCE</scope>
</reference>
<gene>
    <name evidence="3" type="primary">OSIGBa0105P02.2</name>
    <name evidence="2" type="synonym">OSIGBa0147J02.6</name>
</gene>
<accession>Q01KU3</accession>
<organism evidence="3">
    <name type="scientific">Oryza sativa</name>
    <name type="common">Rice</name>
    <dbReference type="NCBI Taxonomy" id="4530"/>
    <lineage>
        <taxon>Eukaryota</taxon>
        <taxon>Viridiplantae</taxon>
        <taxon>Streptophyta</taxon>
        <taxon>Embryophyta</taxon>
        <taxon>Tracheophyta</taxon>
        <taxon>Spermatophyta</taxon>
        <taxon>Magnoliopsida</taxon>
        <taxon>Liliopsida</taxon>
        <taxon>Poales</taxon>
        <taxon>Poaceae</taxon>
        <taxon>BOP clade</taxon>
        <taxon>Oryzoideae</taxon>
        <taxon>Oryzeae</taxon>
        <taxon>Oryzinae</taxon>
        <taxon>Oryza</taxon>
    </lineage>
</organism>
<dbReference type="EMBL" id="CR855112">
    <property type="protein sequence ID" value="CAH66547.1"/>
    <property type="molecule type" value="Genomic_DNA"/>
</dbReference>
<name>Q01KU3_ORYSA</name>
<reference evidence="3" key="1">
    <citation type="journal article" date="2002" name="Nature">
        <title>Sequence and analysis of rice chromosome 4.</title>
        <authorList>
            <person name="Feng Q."/>
            <person name="Zhang Y."/>
            <person name="Hao P."/>
            <person name="Wang S."/>
            <person name="Fu G."/>
            <person name="Huang Y."/>
            <person name="Li Y."/>
            <person name="Zhu J."/>
            <person name="Liu Y."/>
            <person name="Hu X."/>
            <person name="Jia P."/>
            <person name="Zhang Y."/>
            <person name="Zhao Q."/>
            <person name="Ying K."/>
            <person name="Yu S."/>
            <person name="Tang Y."/>
            <person name="Weng Q."/>
            <person name="Zhang L."/>
            <person name="Lu Y."/>
            <person name="Mu J."/>
            <person name="Lu Y."/>
            <person name="Zhang L.S."/>
            <person name="Yu Z."/>
            <person name="Fan D."/>
            <person name="Liu X."/>
            <person name="Lu T."/>
            <person name="Li C."/>
            <person name="Wu Y."/>
            <person name="Sun T."/>
            <person name="Lei H."/>
            <person name="Li T."/>
            <person name="Hu H."/>
            <person name="Guan J."/>
            <person name="Wu M."/>
            <person name="Zhang R."/>
            <person name="Zhou B."/>
            <person name="Chen Z."/>
            <person name="Chen L."/>
            <person name="Jin Z."/>
            <person name="Wang R."/>
            <person name="Yin H."/>
            <person name="Cai Z."/>
            <person name="Ren S."/>
            <person name="Lv G."/>
            <person name="Gu W."/>
            <person name="Zhu G."/>
            <person name="Tu Y."/>
            <person name="Jia J."/>
            <person name="Zhang Y."/>
            <person name="Chen J."/>
            <person name="Kang H."/>
            <person name="Chen X."/>
            <person name="Shao C."/>
            <person name="Sun Y."/>
            <person name="Hu Q."/>
            <person name="Zhang X."/>
            <person name="Zhang W."/>
            <person name="Wang L."/>
            <person name="Ding C."/>
            <person name="Sheng H."/>
            <person name="Gu J."/>
            <person name="Chen S."/>
            <person name="Ni L."/>
            <person name="Zhu F."/>
            <person name="Chen W."/>
            <person name="Lan L."/>
            <person name="Lai Y."/>
            <person name="Cheng Z."/>
            <person name="Gu M."/>
            <person name="Jiang J."/>
            <person name="Li J."/>
            <person name="Hong G."/>
            <person name="Xue Y."/>
            <person name="Han B."/>
        </authorList>
    </citation>
    <scope>NUCLEOTIDE SEQUENCE</scope>
</reference>